<evidence type="ECO:0000313" key="10">
    <source>
        <dbReference type="Proteomes" id="UP000274922"/>
    </source>
</evidence>
<evidence type="ECO:0000259" key="6">
    <source>
        <dbReference type="Pfam" id="PF08620"/>
    </source>
</evidence>
<dbReference type="InterPro" id="IPR039913">
    <property type="entry name" value="RPAP1/Rba50"/>
</dbReference>
<organism evidence="9 10">
    <name type="scientific">Caulochytrium protostelioides</name>
    <dbReference type="NCBI Taxonomy" id="1555241"/>
    <lineage>
        <taxon>Eukaryota</taxon>
        <taxon>Fungi</taxon>
        <taxon>Fungi incertae sedis</taxon>
        <taxon>Chytridiomycota</taxon>
        <taxon>Chytridiomycota incertae sedis</taxon>
        <taxon>Chytridiomycetes</taxon>
        <taxon>Caulochytriales</taxon>
        <taxon>Caulochytriaceae</taxon>
        <taxon>Caulochytrium</taxon>
    </lineage>
</organism>
<feature type="domain" description="RPAP1/MINIYO-like TPR repeats" evidence="8">
    <location>
        <begin position="1354"/>
        <end position="1444"/>
    </location>
</feature>
<evidence type="ECO:0000256" key="2">
    <source>
        <dbReference type="ARBA" id="ARBA00009953"/>
    </source>
</evidence>
<dbReference type="InterPro" id="IPR013929">
    <property type="entry name" value="RPAP1_C"/>
</dbReference>
<dbReference type="Proteomes" id="UP000274922">
    <property type="component" value="Unassembled WGS sequence"/>
</dbReference>
<dbReference type="InterPro" id="IPR013930">
    <property type="entry name" value="RPAP1_N"/>
</dbReference>
<proteinExistence type="inferred from homology"/>
<evidence type="ECO:0000313" key="9">
    <source>
        <dbReference type="EMBL" id="RKO99250.1"/>
    </source>
</evidence>
<dbReference type="PANTHER" id="PTHR21483">
    <property type="entry name" value="RNA POLYMERASE II-ASSOCIATED PROTEIN 1"/>
    <property type="match status" value="1"/>
</dbReference>
<feature type="domain" description="RPAP1 N-terminal" evidence="7">
    <location>
        <begin position="267"/>
        <end position="311"/>
    </location>
</feature>
<dbReference type="Pfam" id="PF25766">
    <property type="entry name" value="TPR_RPAP1"/>
    <property type="match status" value="1"/>
</dbReference>
<reference evidence="10" key="1">
    <citation type="journal article" date="2018" name="Nat. Microbiol.">
        <title>Leveraging single-cell genomics to expand the fungal tree of life.</title>
        <authorList>
            <person name="Ahrendt S.R."/>
            <person name="Quandt C.A."/>
            <person name="Ciobanu D."/>
            <person name="Clum A."/>
            <person name="Salamov A."/>
            <person name="Andreopoulos B."/>
            <person name="Cheng J.F."/>
            <person name="Woyke T."/>
            <person name="Pelin A."/>
            <person name="Henrissat B."/>
            <person name="Reynolds N.K."/>
            <person name="Benny G.L."/>
            <person name="Smith M.E."/>
            <person name="James T.Y."/>
            <person name="Grigoriev I.V."/>
        </authorList>
    </citation>
    <scope>NUCLEOTIDE SEQUENCE [LARGE SCALE GENOMIC DNA]</scope>
    <source>
        <strain evidence="10">ATCC 52028</strain>
    </source>
</reference>
<keyword evidence="3" id="KW-0804">Transcription</keyword>
<dbReference type="GO" id="GO:0006366">
    <property type="term" value="P:transcription by RNA polymerase II"/>
    <property type="evidence" value="ECO:0007669"/>
    <property type="project" value="InterPro"/>
</dbReference>
<evidence type="ECO:0008006" key="11">
    <source>
        <dbReference type="Google" id="ProtNLM"/>
    </source>
</evidence>
<evidence type="ECO:0000256" key="5">
    <source>
        <dbReference type="SAM" id="MobiDB-lite"/>
    </source>
</evidence>
<evidence type="ECO:0000256" key="1">
    <source>
        <dbReference type="ARBA" id="ARBA00004123"/>
    </source>
</evidence>
<evidence type="ECO:0000259" key="8">
    <source>
        <dbReference type="Pfam" id="PF25766"/>
    </source>
</evidence>
<name>A0A4P9X2T8_9FUNG</name>
<feature type="domain" description="RPAP1 C-terminal" evidence="6">
    <location>
        <begin position="407"/>
        <end position="471"/>
    </location>
</feature>
<keyword evidence="10" id="KW-1185">Reference proteome</keyword>
<feature type="compositionally biased region" description="Low complexity" evidence="5">
    <location>
        <begin position="48"/>
        <end position="70"/>
    </location>
</feature>
<feature type="compositionally biased region" description="Low complexity" evidence="5">
    <location>
        <begin position="126"/>
        <end position="135"/>
    </location>
</feature>
<evidence type="ECO:0000259" key="7">
    <source>
        <dbReference type="Pfam" id="PF08621"/>
    </source>
</evidence>
<dbReference type="EMBL" id="ML014304">
    <property type="protein sequence ID" value="RKO99250.1"/>
    <property type="molecule type" value="Genomic_DNA"/>
</dbReference>
<feature type="region of interest" description="Disordered" evidence="5">
    <location>
        <begin position="48"/>
        <end position="173"/>
    </location>
</feature>
<feature type="compositionally biased region" description="Basic and acidic residues" evidence="5">
    <location>
        <begin position="75"/>
        <end position="84"/>
    </location>
</feature>
<dbReference type="Pfam" id="PF08621">
    <property type="entry name" value="RPAP1_N"/>
    <property type="match status" value="1"/>
</dbReference>
<evidence type="ECO:0000256" key="4">
    <source>
        <dbReference type="ARBA" id="ARBA00023242"/>
    </source>
</evidence>
<dbReference type="STRING" id="1555241.A0A4P9X2T8"/>
<comment type="subcellular location">
    <subcellularLocation>
        <location evidence="1">Nucleus</location>
    </subcellularLocation>
</comment>
<sequence>MADPRQIVRPQPGDDDLELMQQAFHASEKRPAATVVRKAPPVLAPTAAAAASPAGRPVAVARPAQRPVAAFSGHDFQDMTDPTRPEAPGIDRPGRTPDTAQHPAGPSAKKKLSLFAQRRLAEKQKPAAAAEPAAAGRREDDAAGDAKRDAVPGVPDDQNPFMKPKHIESADGHLGSILAEVQERSGTAAQRHSTEASAFWAERRRTDGSNQLGFPAIKPAEPVVTEAAGRQKTVRFMPMKASFAERSDTANDPAAAAIAVPAAGRDQTIHDTNVQVLSGMSEQDKDEAYEDIMARFDPELLKKLEQRILQRSADPCRSPNSARAQNAVSDGDLPAVKECTPSLEGAFPVAGPPSSSRTDGAIPMDDADPLNLASIPKNKLERDKLAWMLEDAQTSSRATQPSAPAPRFDLHGAPILDTLAMEHVNLGLHHHGEESDHAGYTLAELLLLMRSTEPHQVALSCKVIRNLIQKARRAQTSSSQRDSSLGDEQLQRYLVSEFQNQSLLMHIRLAMDHARRPAHLAALQTLAAYFDISETHAYPASPRVASYDLRALLTCHPRLTDRTSPHVTGQTRSIRSMTIHQQLSDHHVNYALWSGEYPTHAKPTAQAADVGDHGNSAKDSASAPTFAEISDVVSQDALAGLMHTQIVDRIAFFLNREVASTSSIQVLLATSDAAAVAWHSVIILQALAEHSHQIADHLIRDTTLMVALWRWSGCHEVSSLLSTSAPVGSQEQPSSLLATRLQLSAAIVGVWIRVCAAGDSIAARWLVQFPIDTVYALIAGIRQQLASGPASNAPLEDPSRVQLLKLQTQFFALIEVLLSFRFLHESIGTLLQLLHAEWMATIATLDAMLIPNEMNEASGNRMAERQAVSVLACVVFRILGTLLPLVPDPSAEPRDALLDDISLGSKPLLAKISLFLSSESSAEQPIDMPLLSLYGHLLELTSTAAFDSMPSMDWSFLSFDKVYPVLFRRLDKLVSATTFLSSDKSVYGAITRDTAAASEFVYHPIRALDHELRHIALSITSMLRFALLTRNAEGTSMPYAHNYFTAHCSALLPSVSTLVMVTHYDVHASLRAGARTPINALGFVVDLFVTICQYLDYTIPNWTPTETLQAQALAVMSLVTAPFSHCARFILHRVLISRPVMDMAFPVVTQATKDYVDAKLLKSSTMEASKTLIRGLGARRPATLRPEVQPNLTHLLWDPARDRMPWPTWWPVMFIWHLVRPYHRPSRVGDLDIKLSENGFNHLRDLLGLLLNALRNHARWMDEAPHHVHLVCGQIPLARIFQSIASTFILQDPSGEDLFHSSILQPLLSDVWATSMDILAKCNEPLDAPGTQPAPLYLDRLAEELANSAALQEFTEIVDHYQAASFGDSLFMKYLLFWLFMPLPQDYRETFWQHLGETLLRWPVGRELMRELQAERPHLLASFVASPESSPVVLRAYYDAIKTWAATVSDPVGDAERQLFHWMATQQLSRYVAAGFQLSHKHANEKLCPDEGATTTIAPASPFAMLSRDVKHPRIGSALVAPPTRTEMERDLPEAFWKHLLNQL</sequence>
<protein>
    <recommendedName>
        <fullName evidence="11">RNA polymerase II-associated protein 1 C-terminal domain-containing protein</fullName>
    </recommendedName>
</protein>
<feature type="compositionally biased region" description="Basic and acidic residues" evidence="5">
    <location>
        <begin position="136"/>
        <end position="150"/>
    </location>
</feature>
<evidence type="ECO:0000256" key="3">
    <source>
        <dbReference type="ARBA" id="ARBA00023163"/>
    </source>
</evidence>
<dbReference type="PANTHER" id="PTHR21483:SF18">
    <property type="entry name" value="RNA POLYMERASE II-ASSOCIATED PROTEIN 1"/>
    <property type="match status" value="1"/>
</dbReference>
<dbReference type="InterPro" id="IPR057989">
    <property type="entry name" value="TPR_RPAP1/MINIYO-like"/>
</dbReference>
<comment type="similarity">
    <text evidence="2">Belongs to the RPAP1 family.</text>
</comment>
<accession>A0A4P9X2T8</accession>
<feature type="region of interest" description="Disordered" evidence="5">
    <location>
        <begin position="312"/>
        <end position="332"/>
    </location>
</feature>
<dbReference type="OrthoDB" id="2158841at2759"/>
<feature type="compositionally biased region" description="Polar residues" evidence="5">
    <location>
        <begin position="318"/>
        <end position="328"/>
    </location>
</feature>
<gene>
    <name evidence="9" type="ORF">CXG81DRAFT_20653</name>
</gene>
<dbReference type="Pfam" id="PF08620">
    <property type="entry name" value="RPAP1_C"/>
    <property type="match status" value="1"/>
</dbReference>
<keyword evidence="4" id="KW-0539">Nucleus</keyword>